<feature type="compositionally biased region" description="Low complexity" evidence="1">
    <location>
        <begin position="206"/>
        <end position="217"/>
    </location>
</feature>
<feature type="compositionally biased region" description="Polar residues" evidence="1">
    <location>
        <begin position="114"/>
        <end position="136"/>
    </location>
</feature>
<organism evidence="3 4">
    <name type="scientific">Mycena alexandri</name>
    <dbReference type="NCBI Taxonomy" id="1745969"/>
    <lineage>
        <taxon>Eukaryota</taxon>
        <taxon>Fungi</taxon>
        <taxon>Dikarya</taxon>
        <taxon>Basidiomycota</taxon>
        <taxon>Agaricomycotina</taxon>
        <taxon>Agaricomycetes</taxon>
        <taxon>Agaricomycetidae</taxon>
        <taxon>Agaricales</taxon>
        <taxon>Marasmiineae</taxon>
        <taxon>Mycenaceae</taxon>
        <taxon>Mycena</taxon>
    </lineage>
</organism>
<evidence type="ECO:0000256" key="1">
    <source>
        <dbReference type="SAM" id="MobiDB-lite"/>
    </source>
</evidence>
<dbReference type="Proteomes" id="UP001218188">
    <property type="component" value="Unassembled WGS sequence"/>
</dbReference>
<feature type="region of interest" description="Disordered" evidence="1">
    <location>
        <begin position="363"/>
        <end position="383"/>
    </location>
</feature>
<evidence type="ECO:0000256" key="2">
    <source>
        <dbReference type="SAM" id="Phobius"/>
    </source>
</evidence>
<proteinExistence type="predicted"/>
<gene>
    <name evidence="3" type="ORF">C8F04DRAFT_373255</name>
</gene>
<keyword evidence="2" id="KW-0812">Transmembrane</keyword>
<sequence length="565" mass="59585">MLQSYIDRQLAIWPPSSFILVLTHRVSEGFAHGWPRSSMNSVVSSGSDVSSFGSTTITTSSNSSDLSSVSAQNSTAAPSSSSVDSSSRFMSASVSAPAHQLPPRPPLKTPTAPDSASSTGVPAVKTATTPDNSLSTPLPPVKAPTAPDSVPSTTTMLAASSTKSSQGDALNSSSSANPSLVVVKSGSSSKSSVVVKTGVASPTDHSSSANPAGHPSSPASPPPPTNPINQQVSFTGTTTSTITDAPESTLAKPSFISVVESNGKTSFIAPPLVTILSSSREPNGSFVTFTHVVANPTGFGQAISGGHASFFNNAGAVAGVFLVVGGILTAIAAFVVFIMCRRRRRRRERHRRWLISINRPRNVTDDPFQSPRSPPSPPIRVVPPEWDTEHRQEMSESGLGLYNVPQSEHGQYAEPQHFEQLQAYYDGAGLPPQNVGLAISTDVNRSKPSLAQSSPSIYPPSLPPANDDRLVEEAPLPQRRYSSDASVAPPRPRRSHLREPSKAQLITPPSSVSSHSPVSEFGGPFGFTSLDSERAPVQPGSPQLNEIMGRRTLLDVRPRTRDNNE</sequence>
<feature type="compositionally biased region" description="Low complexity" evidence="1">
    <location>
        <begin position="169"/>
        <end position="199"/>
    </location>
</feature>
<feature type="compositionally biased region" description="Low complexity" evidence="1">
    <location>
        <begin position="42"/>
        <end position="96"/>
    </location>
</feature>
<dbReference type="EMBL" id="JARJCM010000033">
    <property type="protein sequence ID" value="KAJ7038232.1"/>
    <property type="molecule type" value="Genomic_DNA"/>
</dbReference>
<reference evidence="3" key="1">
    <citation type="submission" date="2023-03" db="EMBL/GenBank/DDBJ databases">
        <title>Massive genome expansion in bonnet fungi (Mycena s.s.) driven by repeated elements and novel gene families across ecological guilds.</title>
        <authorList>
            <consortium name="Lawrence Berkeley National Laboratory"/>
            <person name="Harder C.B."/>
            <person name="Miyauchi S."/>
            <person name="Viragh M."/>
            <person name="Kuo A."/>
            <person name="Thoen E."/>
            <person name="Andreopoulos B."/>
            <person name="Lu D."/>
            <person name="Skrede I."/>
            <person name="Drula E."/>
            <person name="Henrissat B."/>
            <person name="Morin E."/>
            <person name="Kohler A."/>
            <person name="Barry K."/>
            <person name="LaButti K."/>
            <person name="Morin E."/>
            <person name="Salamov A."/>
            <person name="Lipzen A."/>
            <person name="Mereny Z."/>
            <person name="Hegedus B."/>
            <person name="Baldrian P."/>
            <person name="Stursova M."/>
            <person name="Weitz H."/>
            <person name="Taylor A."/>
            <person name="Grigoriev I.V."/>
            <person name="Nagy L.G."/>
            <person name="Martin F."/>
            <person name="Kauserud H."/>
        </authorList>
    </citation>
    <scope>NUCLEOTIDE SEQUENCE</scope>
    <source>
        <strain evidence="3">CBHHK200</strain>
    </source>
</reference>
<keyword evidence="4" id="KW-1185">Reference proteome</keyword>
<feature type="compositionally biased region" description="Pro residues" evidence="1">
    <location>
        <begin position="372"/>
        <end position="381"/>
    </location>
</feature>
<feature type="compositionally biased region" description="Low complexity" evidence="1">
    <location>
        <begin position="508"/>
        <end position="519"/>
    </location>
</feature>
<protein>
    <submittedName>
        <fullName evidence="3">Uncharacterized protein</fullName>
    </submittedName>
</protein>
<feature type="region of interest" description="Disordered" evidence="1">
    <location>
        <begin position="446"/>
        <end position="544"/>
    </location>
</feature>
<comment type="caution">
    <text evidence="3">The sequence shown here is derived from an EMBL/GenBank/DDBJ whole genome shotgun (WGS) entry which is preliminary data.</text>
</comment>
<keyword evidence="2" id="KW-1133">Transmembrane helix</keyword>
<evidence type="ECO:0000313" key="4">
    <source>
        <dbReference type="Proteomes" id="UP001218188"/>
    </source>
</evidence>
<name>A0AAD6T6I5_9AGAR</name>
<accession>A0AAD6T6I5</accession>
<feature type="compositionally biased region" description="Polar residues" evidence="1">
    <location>
        <begin position="150"/>
        <end position="168"/>
    </location>
</feature>
<evidence type="ECO:0000313" key="3">
    <source>
        <dbReference type="EMBL" id="KAJ7038232.1"/>
    </source>
</evidence>
<feature type="transmembrane region" description="Helical" evidence="2">
    <location>
        <begin position="316"/>
        <end position="340"/>
    </location>
</feature>
<dbReference type="AlphaFoldDB" id="A0AAD6T6I5"/>
<feature type="region of interest" description="Disordered" evidence="1">
    <location>
        <begin position="42"/>
        <end position="233"/>
    </location>
</feature>
<keyword evidence="2" id="KW-0472">Membrane</keyword>